<dbReference type="Proteomes" id="UP001158986">
    <property type="component" value="Unassembled WGS sequence"/>
</dbReference>
<keyword evidence="3" id="KW-1185">Reference proteome</keyword>
<gene>
    <name evidence="2" type="ORF">PBS001_LOCUS3032</name>
</gene>
<feature type="region of interest" description="Disordered" evidence="1">
    <location>
        <begin position="196"/>
        <end position="237"/>
    </location>
</feature>
<organism evidence="2 3">
    <name type="scientific">Peronospora belbahrii</name>
    <dbReference type="NCBI Taxonomy" id="622444"/>
    <lineage>
        <taxon>Eukaryota</taxon>
        <taxon>Sar</taxon>
        <taxon>Stramenopiles</taxon>
        <taxon>Oomycota</taxon>
        <taxon>Peronosporomycetes</taxon>
        <taxon>Peronosporales</taxon>
        <taxon>Peronosporaceae</taxon>
        <taxon>Peronospora</taxon>
    </lineage>
</organism>
<protein>
    <recommendedName>
        <fullName evidence="4">C2H2-type domain-containing protein</fullName>
    </recommendedName>
</protein>
<proteinExistence type="predicted"/>
<sequence>MRLHFPDGKNVFRCIGRINCNWSCDNYKEFAQHQKLYHHILVGAQQQEQLDTRQDEHEHGHGIPTIEGSTEKDTEYFSTVDTTRNYSMDCLSYGNDHVAASNFLYPSSFDKSKSSVLPVRNKRTMGPSVFLGSTDLSSCLPTGILSKDHGPDKRRMRPSITAFPPVQYANSGSSLLNCSDSGVNRATFTTSNHFAPFRRQERRDDSSYEQYSSQQHQTLPFSSHHVLHPPPQRNDDVKYNGFTVATPEFTGEELSVVLQLMNETY</sequence>
<evidence type="ECO:0000256" key="1">
    <source>
        <dbReference type="SAM" id="MobiDB-lite"/>
    </source>
</evidence>
<feature type="compositionally biased region" description="Low complexity" evidence="1">
    <location>
        <begin position="208"/>
        <end position="217"/>
    </location>
</feature>
<evidence type="ECO:0000313" key="2">
    <source>
        <dbReference type="EMBL" id="CAH0516359.1"/>
    </source>
</evidence>
<reference evidence="2 3" key="1">
    <citation type="submission" date="2021-11" db="EMBL/GenBank/DDBJ databases">
        <authorList>
            <person name="Islam A."/>
            <person name="Islam S."/>
            <person name="Flora M.S."/>
            <person name="Rahman M."/>
            <person name="Ziaur R.M."/>
            <person name="Epstein J.H."/>
            <person name="Hassan M."/>
            <person name="Klassen M."/>
            <person name="Woodard K."/>
            <person name="Webb A."/>
            <person name="Webby R.J."/>
            <person name="El Zowalaty M.E."/>
        </authorList>
    </citation>
    <scope>NUCLEOTIDE SEQUENCE [LARGE SCALE GENOMIC DNA]</scope>
    <source>
        <strain evidence="2">Pbs1</strain>
    </source>
</reference>
<dbReference type="EMBL" id="CAKLCB010000165">
    <property type="protein sequence ID" value="CAH0516359.1"/>
    <property type="molecule type" value="Genomic_DNA"/>
</dbReference>
<evidence type="ECO:0008006" key="4">
    <source>
        <dbReference type="Google" id="ProtNLM"/>
    </source>
</evidence>
<accession>A0ABN8CUR6</accession>
<evidence type="ECO:0000313" key="3">
    <source>
        <dbReference type="Proteomes" id="UP001158986"/>
    </source>
</evidence>
<name>A0ABN8CUR6_9STRA</name>
<comment type="caution">
    <text evidence="2">The sequence shown here is derived from an EMBL/GenBank/DDBJ whole genome shotgun (WGS) entry which is preliminary data.</text>
</comment>